<reference evidence="1 2" key="1">
    <citation type="journal article" date="2024" name="Anaerobe">
        <title>The identification of Finegoldia dalianensis sp. nov., isolated from the pus of a patient with skin abscess and genomic analysis of the strains belonging to Finegoldia genus.</title>
        <authorList>
            <person name="Li Y."/>
            <person name="Wang Y."/>
            <person name="Xiao D."/>
            <person name="Wang J."/>
            <person name="Jin D."/>
        </authorList>
    </citation>
    <scope>NUCLEOTIDE SEQUENCE [LARGE SCALE GENOMIC DNA]</scope>
    <source>
        <strain evidence="1 2">LY240594</strain>
    </source>
</reference>
<gene>
    <name evidence="1" type="ORF">ABDJ34_08000</name>
</gene>
<keyword evidence="2" id="KW-1185">Reference proteome</keyword>
<dbReference type="Proteomes" id="UP001634413">
    <property type="component" value="Unassembled WGS sequence"/>
</dbReference>
<comment type="caution">
    <text evidence="1">The sequence shown here is derived from an EMBL/GenBank/DDBJ whole genome shotgun (WGS) entry which is preliminary data.</text>
</comment>
<name>A0ABW9KGE0_9FIRM</name>
<protein>
    <submittedName>
        <fullName evidence="1">Uncharacterized protein</fullName>
    </submittedName>
</protein>
<sequence length="84" mass="10292">MKSRDYRDDNNKKNKNIISTNILERKTDNSKSIRIYEEDYNFIDFLSIWKKDTMVSLINSMIKEYKESHPEEVEKYKAFQEFQK</sequence>
<dbReference type="EMBL" id="JBDLBQ010000007">
    <property type="protein sequence ID" value="MFN2102841.1"/>
    <property type="molecule type" value="Genomic_DNA"/>
</dbReference>
<dbReference type="RefSeq" id="WP_316517928.1">
    <property type="nucleotide sequence ID" value="NZ_JBDLBQ010000007.1"/>
</dbReference>
<organism evidence="1 2">
    <name type="scientific">Finegoldia dalianensis</name>
    <dbReference type="NCBI Taxonomy" id="3145239"/>
    <lineage>
        <taxon>Bacteria</taxon>
        <taxon>Bacillati</taxon>
        <taxon>Bacillota</taxon>
        <taxon>Tissierellia</taxon>
        <taxon>Tissierellales</taxon>
        <taxon>Peptoniphilaceae</taxon>
        <taxon>Finegoldia</taxon>
    </lineage>
</organism>
<evidence type="ECO:0000313" key="1">
    <source>
        <dbReference type="EMBL" id="MFN2102841.1"/>
    </source>
</evidence>
<accession>A0ABW9KGE0</accession>
<evidence type="ECO:0000313" key="2">
    <source>
        <dbReference type="Proteomes" id="UP001634413"/>
    </source>
</evidence>
<proteinExistence type="predicted"/>